<evidence type="ECO:0000313" key="2">
    <source>
        <dbReference type="Proteomes" id="UP001149142"/>
    </source>
</evidence>
<dbReference type="RefSeq" id="WP_106687285.1">
    <property type="nucleotide sequence ID" value="NZ_CP061703.1"/>
</dbReference>
<dbReference type="InterPro" id="IPR032331">
    <property type="entry name" value="DUF4856"/>
</dbReference>
<dbReference type="EMBL" id="JAPFGC010000002">
    <property type="protein sequence ID" value="MDA0176161.1"/>
    <property type="molecule type" value="Genomic_DNA"/>
</dbReference>
<gene>
    <name evidence="1" type="ORF">OOZ35_01480</name>
</gene>
<sequence length="404" mass="43959">MKKLVLTLCIATALFSCSSDDNDTIVIEDGNGVTAPDTYTFERNGSTTVSYSGQTDRILMAEELISGLKNTSFTAAQLQAMFDHQEGNDDFSDASLNASTKSIKSKTAASSDYFSANTTDQAAIRADFEAFITSQVNDVYPNWNTNATPGVAGQIQEAGGGSTRYVNEKGLEYNQAFNKGLIGALMVDQMLNNYLSTSVLDAGTNVADNNNAVLAEGKNYTNMEHKWDEAFGYLYGTETNAAMPALGADSFLNKYLSRVENDTDFSGIAMDIYNAFKLGRAAIVAKNYDVRDAQAQIIREKVSEIIGIRAVYYLQQGKAGLEAANPDMASVFHDLSEGYGFVYSLQFTRKPNTNEPYLTKADVDAYIQTLMSNNGFWDVTPTTLQTISDEISAEFNFTTAQAGS</sequence>
<comment type="caution">
    <text evidence="1">The sequence shown here is derived from an EMBL/GenBank/DDBJ whole genome shotgun (WGS) entry which is preliminary data.</text>
</comment>
<dbReference type="Proteomes" id="UP001149142">
    <property type="component" value="Unassembled WGS sequence"/>
</dbReference>
<reference evidence="1" key="1">
    <citation type="submission" date="2022-11" db="EMBL/GenBank/DDBJ databases">
        <title>Refractory cell wall polysaccharides provide important carbon source for microbial heterotrophs in the hadal ocean.</title>
        <authorList>
            <person name="Zhu X."/>
        </authorList>
    </citation>
    <scope>NUCLEOTIDE SEQUENCE</scope>
    <source>
        <strain evidence="1">MTRN7</strain>
    </source>
</reference>
<name>A0ABT4RWH6_9FLAO</name>
<evidence type="ECO:0000313" key="1">
    <source>
        <dbReference type="EMBL" id="MDA0176161.1"/>
    </source>
</evidence>
<protein>
    <submittedName>
        <fullName evidence="1">DUF4856 domain-containing protein</fullName>
    </submittedName>
</protein>
<dbReference type="PROSITE" id="PS51257">
    <property type="entry name" value="PROKAR_LIPOPROTEIN"/>
    <property type="match status" value="1"/>
</dbReference>
<dbReference type="Pfam" id="PF16148">
    <property type="entry name" value="DUF4856"/>
    <property type="match status" value="1"/>
</dbReference>
<keyword evidence="2" id="KW-1185">Reference proteome</keyword>
<proteinExistence type="predicted"/>
<organism evidence="1 2">
    <name type="scientific">Mesoflavibacter profundi</name>
    <dbReference type="NCBI Taxonomy" id="2708110"/>
    <lineage>
        <taxon>Bacteria</taxon>
        <taxon>Pseudomonadati</taxon>
        <taxon>Bacteroidota</taxon>
        <taxon>Flavobacteriia</taxon>
        <taxon>Flavobacteriales</taxon>
        <taxon>Flavobacteriaceae</taxon>
        <taxon>Mesoflavibacter</taxon>
    </lineage>
</organism>
<accession>A0ABT4RWH6</accession>